<dbReference type="Gene3D" id="3.40.50.300">
    <property type="entry name" value="P-loop containing nucleotide triphosphate hydrolases"/>
    <property type="match status" value="2"/>
</dbReference>
<feature type="coiled-coil region" evidence="1">
    <location>
        <begin position="534"/>
        <end position="621"/>
    </location>
</feature>
<dbReference type="RefSeq" id="WP_057785886.1">
    <property type="nucleotide sequence ID" value="NZ_JQCD01000001.1"/>
</dbReference>
<sequence length="863" mass="99630">MNRGSEFRKWDLHIHSLYSNLNNNFEENKETHAPNKERYLEVLKDNGIAAIGLTNYFNFSDDDFELQKYLEKNGITTFLNLELRLSNINKSDQLFDYHIIFNNTLDHKIIQNVLAVLHASTGPNSKPFNFLTTDEIRDTAHISLDTLLKELSTNSDIKGQYLTGFLSRGHGSATSDATGKSQSVYEEVCSRSDLIIHSSCNDPATCTDPHCSHNNLEKDRDFWLHHSRYVKPLLQSSDAHSFEDIGTKFSWIKADTTFNGLKQILFEPEDRICLDKKKPQLEKDELVIDRLIYNDKPIALSEGLNSIIGGRGNGKSTLLNSIGKRLDPNFPKEKYDLSQNNNKFDVIWRDQTENTPRKIEYIGQNYMFDMSTDPNKLKEMINDIIIAKQLNEPVKQYNSGCMQLGTTIEKLLKEYFSSVDEEKNLQKPEVEKDSAEKRLHNYQEQSQKILSNNNLTDSDKTLLHGKIEEKKHLSLQLANLQNQLSILSNINTQDFRILYTGQLNADIDKVFSAVMDKVNNYAQIEVSSTVSTINTRLQEEIVTINNAINNIKNDKLFKKGEIISQNSTELANLNTLIQKSEQELLAIETYEKNLKMIRNKKETTKNQIIEYYKEYESLREELSTTFEISSEGLEIKLFFKPKDFYNEFDFINGQGHAKNDFINRLQDNFSAEIDHIFDCEDLKYNAGKSKDDLIKHFFSTNFYEYNYSVVYQGDEFQNMSPGKRSFVILKLILDFSDSKVPVLIDQPEDNLDNRSIYNELTQYLRRTKKVRQIIVVTHNPNVVVGADSENIIVANKTSMQYPNENDIEFDYINGSLEDNKSSDSAYFLSQHSIQDHIFDILEGGKEAFKKRERKYIDTSLQSN</sequence>
<dbReference type="Proteomes" id="UP000051673">
    <property type="component" value="Unassembled WGS sequence"/>
</dbReference>
<dbReference type="InterPro" id="IPR027417">
    <property type="entry name" value="P-loop_NTPase"/>
</dbReference>
<proteinExistence type="predicted"/>
<dbReference type="STRING" id="1620.IV67_GL001420"/>
<protein>
    <submittedName>
        <fullName evidence="2">Atpase involved in dna repair</fullName>
    </submittedName>
</protein>
<name>A0A0R2JLL6_9LACO</name>
<evidence type="ECO:0000256" key="1">
    <source>
        <dbReference type="SAM" id="Coils"/>
    </source>
</evidence>
<dbReference type="Gene3D" id="3.20.20.140">
    <property type="entry name" value="Metal-dependent hydrolases"/>
    <property type="match status" value="1"/>
</dbReference>
<dbReference type="AlphaFoldDB" id="A0A0R2JLL6"/>
<comment type="caution">
    <text evidence="2">The sequence shown here is derived from an EMBL/GenBank/DDBJ whole genome shotgun (WGS) entry which is preliminary data.</text>
</comment>
<dbReference type="InterPro" id="IPR016195">
    <property type="entry name" value="Pol/histidinol_Pase-like"/>
</dbReference>
<dbReference type="OrthoDB" id="9791620at2"/>
<evidence type="ECO:0000313" key="3">
    <source>
        <dbReference type="Proteomes" id="UP000051673"/>
    </source>
</evidence>
<dbReference type="PATRIC" id="fig|1620.3.peg.1442"/>
<keyword evidence="3" id="KW-1185">Reference proteome</keyword>
<dbReference type="SUPFAM" id="SSF52540">
    <property type="entry name" value="P-loop containing nucleoside triphosphate hydrolases"/>
    <property type="match status" value="1"/>
</dbReference>
<dbReference type="NCBIfam" id="NF045780">
    <property type="entry name" value="TrlF_fam_ATP"/>
    <property type="match status" value="1"/>
</dbReference>
<gene>
    <name evidence="2" type="ORF">IV67_GL001420</name>
</gene>
<dbReference type="EMBL" id="JQCD01000001">
    <property type="protein sequence ID" value="KRN78110.1"/>
    <property type="molecule type" value="Genomic_DNA"/>
</dbReference>
<evidence type="ECO:0000313" key="2">
    <source>
        <dbReference type="EMBL" id="KRN78110.1"/>
    </source>
</evidence>
<feature type="coiled-coil region" evidence="1">
    <location>
        <begin position="425"/>
        <end position="490"/>
    </location>
</feature>
<dbReference type="SUPFAM" id="SSF89550">
    <property type="entry name" value="PHP domain-like"/>
    <property type="match status" value="1"/>
</dbReference>
<dbReference type="InterPro" id="IPR054787">
    <property type="entry name" value="TrlF_ATPase"/>
</dbReference>
<reference evidence="2 3" key="1">
    <citation type="journal article" date="2015" name="Genome Announc.">
        <title>Expanding the biotechnology potential of lactobacilli through comparative genomics of 213 strains and associated genera.</title>
        <authorList>
            <person name="Sun Z."/>
            <person name="Harris H.M."/>
            <person name="McCann A."/>
            <person name="Guo C."/>
            <person name="Argimon S."/>
            <person name="Zhang W."/>
            <person name="Yang X."/>
            <person name="Jeffery I.B."/>
            <person name="Cooney J.C."/>
            <person name="Kagawa T.F."/>
            <person name="Liu W."/>
            <person name="Song Y."/>
            <person name="Salvetti E."/>
            <person name="Wrobel A."/>
            <person name="Rasinkangas P."/>
            <person name="Parkhill J."/>
            <person name="Rea M.C."/>
            <person name="O'Sullivan O."/>
            <person name="Ritari J."/>
            <person name="Douillard F.P."/>
            <person name="Paul Ross R."/>
            <person name="Yang R."/>
            <person name="Briner A.E."/>
            <person name="Felis G.E."/>
            <person name="de Vos W.M."/>
            <person name="Barrangou R."/>
            <person name="Klaenhammer T.R."/>
            <person name="Caufield P.W."/>
            <person name="Cui Y."/>
            <person name="Zhang H."/>
            <person name="O'Toole P.W."/>
        </authorList>
    </citation>
    <scope>NUCLEOTIDE SEQUENCE [LARGE SCALE GENOMIC DNA]</scope>
    <source>
        <strain evidence="2 3">DSM 20014</strain>
    </source>
</reference>
<keyword evidence="1" id="KW-0175">Coiled coil</keyword>
<organism evidence="2 3">
    <name type="scientific">Weissella minor</name>
    <dbReference type="NCBI Taxonomy" id="1620"/>
    <lineage>
        <taxon>Bacteria</taxon>
        <taxon>Bacillati</taxon>
        <taxon>Bacillota</taxon>
        <taxon>Bacilli</taxon>
        <taxon>Lactobacillales</taxon>
        <taxon>Lactobacillaceae</taxon>
        <taxon>Weissella</taxon>
    </lineage>
</organism>
<accession>A0A0R2JLL6</accession>